<keyword evidence="1" id="KW-1133">Transmembrane helix</keyword>
<keyword evidence="1" id="KW-0812">Transmembrane</keyword>
<organism evidence="2 3">
    <name type="scientific">Polychaeton citri CBS 116435</name>
    <dbReference type="NCBI Taxonomy" id="1314669"/>
    <lineage>
        <taxon>Eukaryota</taxon>
        <taxon>Fungi</taxon>
        <taxon>Dikarya</taxon>
        <taxon>Ascomycota</taxon>
        <taxon>Pezizomycotina</taxon>
        <taxon>Dothideomycetes</taxon>
        <taxon>Dothideomycetidae</taxon>
        <taxon>Capnodiales</taxon>
        <taxon>Capnodiaceae</taxon>
        <taxon>Polychaeton</taxon>
    </lineage>
</organism>
<evidence type="ECO:0000313" key="2">
    <source>
        <dbReference type="EMBL" id="KAF2722642.1"/>
    </source>
</evidence>
<feature type="transmembrane region" description="Helical" evidence="1">
    <location>
        <begin position="430"/>
        <end position="456"/>
    </location>
</feature>
<protein>
    <submittedName>
        <fullName evidence="2">Uncharacterized protein</fullName>
    </submittedName>
</protein>
<evidence type="ECO:0000256" key="1">
    <source>
        <dbReference type="SAM" id="Phobius"/>
    </source>
</evidence>
<evidence type="ECO:0000313" key="3">
    <source>
        <dbReference type="Proteomes" id="UP000799441"/>
    </source>
</evidence>
<keyword evidence="1" id="KW-0472">Membrane</keyword>
<accession>A0A9P4Q8P0</accession>
<dbReference type="AlphaFoldDB" id="A0A9P4Q8P0"/>
<gene>
    <name evidence="2" type="ORF">K431DRAFT_266215</name>
</gene>
<dbReference type="OrthoDB" id="5428890at2759"/>
<dbReference type="EMBL" id="MU003781">
    <property type="protein sequence ID" value="KAF2722642.1"/>
    <property type="molecule type" value="Genomic_DNA"/>
</dbReference>
<reference evidence="2" key="1">
    <citation type="journal article" date="2020" name="Stud. Mycol.">
        <title>101 Dothideomycetes genomes: a test case for predicting lifestyles and emergence of pathogens.</title>
        <authorList>
            <person name="Haridas S."/>
            <person name="Albert R."/>
            <person name="Binder M."/>
            <person name="Bloem J."/>
            <person name="Labutti K."/>
            <person name="Salamov A."/>
            <person name="Andreopoulos B."/>
            <person name="Baker S."/>
            <person name="Barry K."/>
            <person name="Bills G."/>
            <person name="Bluhm B."/>
            <person name="Cannon C."/>
            <person name="Castanera R."/>
            <person name="Culley D."/>
            <person name="Daum C."/>
            <person name="Ezra D."/>
            <person name="Gonzalez J."/>
            <person name="Henrissat B."/>
            <person name="Kuo A."/>
            <person name="Liang C."/>
            <person name="Lipzen A."/>
            <person name="Lutzoni F."/>
            <person name="Magnuson J."/>
            <person name="Mondo S."/>
            <person name="Nolan M."/>
            <person name="Ohm R."/>
            <person name="Pangilinan J."/>
            <person name="Park H.-J."/>
            <person name="Ramirez L."/>
            <person name="Alfaro M."/>
            <person name="Sun H."/>
            <person name="Tritt A."/>
            <person name="Yoshinaga Y."/>
            <person name="Zwiers L.-H."/>
            <person name="Turgeon B."/>
            <person name="Goodwin S."/>
            <person name="Spatafora J."/>
            <person name="Crous P."/>
            <person name="Grigoriev I."/>
        </authorList>
    </citation>
    <scope>NUCLEOTIDE SEQUENCE</scope>
    <source>
        <strain evidence="2">CBS 116435</strain>
    </source>
</reference>
<name>A0A9P4Q8P0_9PEZI</name>
<comment type="caution">
    <text evidence="2">The sequence shown here is derived from an EMBL/GenBank/DDBJ whole genome shotgun (WGS) entry which is preliminary data.</text>
</comment>
<keyword evidence="3" id="KW-1185">Reference proteome</keyword>
<proteinExistence type="predicted"/>
<sequence>MLSQRTSQAKRIPSTDIEMQVEQYDKLDGNAERHENLHMVSLQAFYDFTPEQMRQIRAIPTVISWCRHLEDCFRPLLNKDYSGVWSTLGVPPPRSTSDCWILLRAVSKVAADIGDEGHSIEDVRNMIEISPGVDMQGTPPAALPDTQDSHCLIAIFATLCWSSMIFRPDLAWDLALEAPCLAVHQSQTNRSSLKMTFVERPIPVVFRNFQKALDHRRLPRKPTRDDGTTLFVSSFNYHSLRTIGKVRLIWIDNLSGHLTFEPKTRTLHVFRFPSFCALMTILGDRSVLFEKLIHASFSIDDEIATKLESCSLQLSQEVLMSYRLLFGQSRAARGAGKALLQKLAAEHSYDGLLVDLCTKPQKKIKQLPASFWPISCRDFDMRLQEAESYSSQDDFPIFGSRLAVLQEFNLKQQPSKLRDLWRDRRNPLQWYTFWAVLIIGGISNIIAILQLVVAIIQIKV</sequence>
<dbReference type="Proteomes" id="UP000799441">
    <property type="component" value="Unassembled WGS sequence"/>
</dbReference>